<evidence type="ECO:0000313" key="3">
    <source>
        <dbReference type="Proteomes" id="UP000619079"/>
    </source>
</evidence>
<accession>A0A8J7LZU6</accession>
<feature type="transmembrane region" description="Helical" evidence="1">
    <location>
        <begin position="186"/>
        <end position="214"/>
    </location>
</feature>
<evidence type="ECO:0000313" key="2">
    <source>
        <dbReference type="EMBL" id="MBJ6372386.1"/>
    </source>
</evidence>
<comment type="caution">
    <text evidence="2">The sequence shown here is derived from an EMBL/GenBank/DDBJ whole genome shotgun (WGS) entry which is preliminary data.</text>
</comment>
<keyword evidence="1" id="KW-0812">Transmembrane</keyword>
<dbReference type="InterPro" id="IPR018692">
    <property type="entry name" value="DUF2189"/>
</dbReference>
<keyword evidence="1" id="KW-1133">Transmembrane helix</keyword>
<feature type="transmembrane region" description="Helical" evidence="1">
    <location>
        <begin position="260"/>
        <end position="279"/>
    </location>
</feature>
<feature type="transmembrane region" description="Helical" evidence="1">
    <location>
        <begin position="93"/>
        <end position="112"/>
    </location>
</feature>
<name>A0A8J7LZU6_9RHOB</name>
<gene>
    <name evidence="2" type="ORF">JF290_12690</name>
</gene>
<keyword evidence="1" id="KW-0472">Membrane</keyword>
<dbReference type="AlphaFoldDB" id="A0A8J7LZU6"/>
<evidence type="ECO:0000256" key="1">
    <source>
        <dbReference type="SAM" id="Phobius"/>
    </source>
</evidence>
<proteinExistence type="predicted"/>
<dbReference type="Pfam" id="PF09955">
    <property type="entry name" value="DUF2189"/>
    <property type="match status" value="1"/>
</dbReference>
<keyword evidence="3" id="KW-1185">Reference proteome</keyword>
<feature type="transmembrane region" description="Helical" evidence="1">
    <location>
        <begin position="234"/>
        <end position="254"/>
    </location>
</feature>
<reference evidence="2" key="1">
    <citation type="submission" date="2020-12" db="EMBL/GenBank/DDBJ databases">
        <title>Sedimentitalea sp. nov., isolated from sand in Incheon.</title>
        <authorList>
            <person name="Kim W."/>
        </authorList>
    </citation>
    <scope>NUCLEOTIDE SEQUENCE</scope>
    <source>
        <strain evidence="2">CAU 1593</strain>
    </source>
</reference>
<dbReference type="RefSeq" id="WP_199025266.1">
    <property type="nucleotide sequence ID" value="NZ_JAELVR010000008.1"/>
</dbReference>
<organism evidence="2 3">
    <name type="scientific">Sedimentitalea arenosa</name>
    <dbReference type="NCBI Taxonomy" id="2798803"/>
    <lineage>
        <taxon>Bacteria</taxon>
        <taxon>Pseudomonadati</taxon>
        <taxon>Pseudomonadota</taxon>
        <taxon>Alphaproteobacteria</taxon>
        <taxon>Rhodobacterales</taxon>
        <taxon>Paracoccaceae</taxon>
        <taxon>Sedimentitalea</taxon>
    </lineage>
</organism>
<protein>
    <submittedName>
        <fullName evidence="2">DUF2189 domain-containing protein</fullName>
    </submittedName>
</protein>
<sequence>MPNTIGNPLSWTARQLGRTGEHLSASTSEVGGKTGTEPVVSALTLGDLRASLRAGWDDFLACRTDAILAVLIYPLVGLALISYGFRMEHLPKLFPLLAGFALLGPVAAVGLYEMSRRRELGETVTWTTAFSVVRAPSFGAIVVLGFYLLALFLIWMLTALTLYNWTLGPEAPASASAFLSEVFTTGAGWTMLILGIVIGFLFALCALAISVVSFPLLLERHVGVPVAIVTSVRVLRASPVVTVTWGAIVALGLILGSLPFLAGLIVVIPVLGHATWHIYRRAVA</sequence>
<feature type="transmembrane region" description="Helical" evidence="1">
    <location>
        <begin position="66"/>
        <end position="87"/>
    </location>
</feature>
<feature type="transmembrane region" description="Helical" evidence="1">
    <location>
        <begin position="138"/>
        <end position="166"/>
    </location>
</feature>
<dbReference type="EMBL" id="JAELVR010000008">
    <property type="protein sequence ID" value="MBJ6372386.1"/>
    <property type="molecule type" value="Genomic_DNA"/>
</dbReference>
<dbReference type="Proteomes" id="UP000619079">
    <property type="component" value="Unassembled WGS sequence"/>
</dbReference>